<evidence type="ECO:0000256" key="5">
    <source>
        <dbReference type="ARBA" id="ARBA00022989"/>
    </source>
</evidence>
<dbReference type="PANTHER" id="PTHR43045">
    <property type="entry name" value="SHIKIMATE TRANSPORTER"/>
    <property type="match status" value="1"/>
</dbReference>
<evidence type="ECO:0000259" key="8">
    <source>
        <dbReference type="PROSITE" id="PS50850"/>
    </source>
</evidence>
<dbReference type="InterPro" id="IPR005828">
    <property type="entry name" value="MFS_sugar_transport-like"/>
</dbReference>
<feature type="transmembrane region" description="Helical" evidence="7">
    <location>
        <begin position="96"/>
        <end position="120"/>
    </location>
</feature>
<proteinExistence type="predicted"/>
<evidence type="ECO:0000256" key="3">
    <source>
        <dbReference type="ARBA" id="ARBA00022475"/>
    </source>
</evidence>
<feature type="domain" description="Major facilitator superfamily (MFS) profile" evidence="8">
    <location>
        <begin position="24"/>
        <end position="444"/>
    </location>
</feature>
<feature type="transmembrane region" description="Helical" evidence="7">
    <location>
        <begin position="259"/>
        <end position="284"/>
    </location>
</feature>
<reference evidence="9 10" key="1">
    <citation type="journal article" date="2015" name="Int. J. Syst. Evol. Microbiol.">
        <title>Amycolatopsis rhabdoformis sp. nov., an actinomycete isolated from a tropical forest soil.</title>
        <authorList>
            <person name="Souza W.R."/>
            <person name="Silva R.E."/>
            <person name="Goodfellow M."/>
            <person name="Busarakam K."/>
            <person name="Figueiro F.S."/>
            <person name="Ferreira D."/>
            <person name="Rodrigues-Filho E."/>
            <person name="Moraes L.A.B."/>
            <person name="Zucchi T.D."/>
        </authorList>
    </citation>
    <scope>NUCLEOTIDE SEQUENCE [LARGE SCALE GENOMIC DNA]</scope>
    <source>
        <strain evidence="9 10">NCIMB 14900</strain>
    </source>
</reference>
<feature type="transmembrane region" description="Helical" evidence="7">
    <location>
        <begin position="349"/>
        <end position="375"/>
    </location>
</feature>
<evidence type="ECO:0000256" key="2">
    <source>
        <dbReference type="ARBA" id="ARBA00022448"/>
    </source>
</evidence>
<dbReference type="Pfam" id="PF00083">
    <property type="entry name" value="Sugar_tr"/>
    <property type="match status" value="1"/>
</dbReference>
<feature type="transmembrane region" description="Helical" evidence="7">
    <location>
        <begin position="196"/>
        <end position="215"/>
    </location>
</feature>
<dbReference type="PROSITE" id="PS50850">
    <property type="entry name" value="MFS"/>
    <property type="match status" value="1"/>
</dbReference>
<feature type="transmembrane region" description="Helical" evidence="7">
    <location>
        <begin position="39"/>
        <end position="56"/>
    </location>
</feature>
<dbReference type="RefSeq" id="WP_326835291.1">
    <property type="nucleotide sequence ID" value="NZ_CP142149.1"/>
</dbReference>
<keyword evidence="6 7" id="KW-0472">Membrane</keyword>
<evidence type="ECO:0000256" key="6">
    <source>
        <dbReference type="ARBA" id="ARBA00023136"/>
    </source>
</evidence>
<keyword evidence="4 7" id="KW-0812">Transmembrane</keyword>
<feature type="transmembrane region" description="Helical" evidence="7">
    <location>
        <begin position="396"/>
        <end position="415"/>
    </location>
</feature>
<feature type="transmembrane region" description="Helical" evidence="7">
    <location>
        <begin position="62"/>
        <end position="84"/>
    </location>
</feature>
<dbReference type="Gene3D" id="1.20.1250.20">
    <property type="entry name" value="MFS general substrate transporter like domains"/>
    <property type="match status" value="2"/>
</dbReference>
<dbReference type="PANTHER" id="PTHR43045:SF1">
    <property type="entry name" value="SHIKIMATE TRANSPORTER"/>
    <property type="match status" value="1"/>
</dbReference>
<feature type="transmembrane region" description="Helical" evidence="7">
    <location>
        <begin position="296"/>
        <end position="316"/>
    </location>
</feature>
<evidence type="ECO:0000313" key="9">
    <source>
        <dbReference type="EMBL" id="WSE32484.1"/>
    </source>
</evidence>
<gene>
    <name evidence="9" type="ORF">VSH64_10245</name>
</gene>
<feature type="transmembrane region" description="Helical" evidence="7">
    <location>
        <begin position="162"/>
        <end position="184"/>
    </location>
</feature>
<dbReference type="InterPro" id="IPR020846">
    <property type="entry name" value="MFS_dom"/>
</dbReference>
<feature type="transmembrane region" description="Helical" evidence="7">
    <location>
        <begin position="126"/>
        <end position="150"/>
    </location>
</feature>
<dbReference type="EMBL" id="CP142149">
    <property type="protein sequence ID" value="WSE32484.1"/>
    <property type="molecule type" value="Genomic_DNA"/>
</dbReference>
<evidence type="ECO:0000256" key="7">
    <source>
        <dbReference type="SAM" id="Phobius"/>
    </source>
</evidence>
<evidence type="ECO:0000313" key="10">
    <source>
        <dbReference type="Proteomes" id="UP001330812"/>
    </source>
</evidence>
<name>A0ABZ1IEG8_9PSEU</name>
<evidence type="ECO:0000256" key="1">
    <source>
        <dbReference type="ARBA" id="ARBA00004651"/>
    </source>
</evidence>
<accession>A0ABZ1IEG8</accession>
<protein>
    <submittedName>
        <fullName evidence="9">MFS transporter</fullName>
    </submittedName>
</protein>
<sequence length="462" mass="48682">MTDPVREAALPVAEAEPRRRSARAIAAASAGTFIEWYEYGLYAFVAGLVIAPLFFAQAGSLAVLATFVTFAVGFVVRPIGGIVLGAAGDRWGRRPVLIFSILLMGLATTGIGLLPTYAAIGVWAPILLVVLRMLQGFGAGAELAAAMIFVSESTGKKGKGFSGALMNIGSMLGSVLAVVFFTVLSSELAPEAFKQWGWRIPFLFGAVLTVAGLVLRRKLAESPEFERVAREQRAGRLRRGRANPLAALAQSFRASPRNFFAGFLLPSGLNVTGFVAQAFGMSYLSSQIGLTSTQTLVTTLTMMGVGLFALLFWGWLCDRIGAVRVLYVGALVGIPLAFAYFALLRTGNLALIITASVVLWAVGWAAGLSAQVVLLPALFRTEYRGSGMTSSRELQGGLIAGPAPLIASALLLAAGGTPWLVALYIAAAQVLTVAGMLLARPVLSRREITEISALRGVRPAAD</sequence>
<dbReference type="Proteomes" id="UP001330812">
    <property type="component" value="Chromosome"/>
</dbReference>
<dbReference type="PROSITE" id="PS00217">
    <property type="entry name" value="SUGAR_TRANSPORT_2"/>
    <property type="match status" value="1"/>
</dbReference>
<organism evidence="9 10">
    <name type="scientific">Amycolatopsis rhabdoformis</name>
    <dbReference type="NCBI Taxonomy" id="1448059"/>
    <lineage>
        <taxon>Bacteria</taxon>
        <taxon>Bacillati</taxon>
        <taxon>Actinomycetota</taxon>
        <taxon>Actinomycetes</taxon>
        <taxon>Pseudonocardiales</taxon>
        <taxon>Pseudonocardiaceae</taxon>
        <taxon>Amycolatopsis</taxon>
    </lineage>
</organism>
<feature type="transmembrane region" description="Helical" evidence="7">
    <location>
        <begin position="421"/>
        <end position="439"/>
    </location>
</feature>
<keyword evidence="3" id="KW-1003">Cell membrane</keyword>
<keyword evidence="10" id="KW-1185">Reference proteome</keyword>
<dbReference type="InterPro" id="IPR005829">
    <property type="entry name" value="Sugar_transporter_CS"/>
</dbReference>
<dbReference type="SUPFAM" id="SSF103473">
    <property type="entry name" value="MFS general substrate transporter"/>
    <property type="match status" value="1"/>
</dbReference>
<keyword evidence="2" id="KW-0813">Transport</keyword>
<feature type="transmembrane region" description="Helical" evidence="7">
    <location>
        <begin position="325"/>
        <end position="343"/>
    </location>
</feature>
<dbReference type="InterPro" id="IPR036259">
    <property type="entry name" value="MFS_trans_sf"/>
</dbReference>
<evidence type="ECO:0000256" key="4">
    <source>
        <dbReference type="ARBA" id="ARBA00022692"/>
    </source>
</evidence>
<keyword evidence="5 7" id="KW-1133">Transmembrane helix</keyword>
<comment type="subcellular location">
    <subcellularLocation>
        <location evidence="1">Cell membrane</location>
        <topology evidence="1">Multi-pass membrane protein</topology>
    </subcellularLocation>
</comment>